<evidence type="ECO:0000313" key="5">
    <source>
        <dbReference type="Proteomes" id="UP001497623"/>
    </source>
</evidence>
<feature type="signal peptide" evidence="2">
    <location>
        <begin position="1"/>
        <end position="29"/>
    </location>
</feature>
<keyword evidence="1" id="KW-1133">Transmembrane helix</keyword>
<dbReference type="PROSITE" id="PS50835">
    <property type="entry name" value="IG_LIKE"/>
    <property type="match status" value="2"/>
</dbReference>
<proteinExistence type="predicted"/>
<reference evidence="4 5" key="1">
    <citation type="submission" date="2024-05" db="EMBL/GenBank/DDBJ databases">
        <authorList>
            <person name="Wallberg A."/>
        </authorList>
    </citation>
    <scope>NUCLEOTIDE SEQUENCE [LARGE SCALE GENOMIC DNA]</scope>
</reference>
<accession>A0AAV2Q4N1</accession>
<dbReference type="PANTHER" id="PTHR23279:SF36">
    <property type="entry name" value="DEFECTIVE PROBOSCIS EXTENSION RESPONSE 9, ISOFORM A"/>
    <property type="match status" value="1"/>
</dbReference>
<dbReference type="SUPFAM" id="SSF48726">
    <property type="entry name" value="Immunoglobulin"/>
    <property type="match status" value="2"/>
</dbReference>
<dbReference type="InterPro" id="IPR013098">
    <property type="entry name" value="Ig_I-set"/>
</dbReference>
<dbReference type="AlphaFoldDB" id="A0AAV2Q4N1"/>
<keyword evidence="1" id="KW-0812">Transmembrane</keyword>
<dbReference type="Pfam" id="PF07679">
    <property type="entry name" value="I-set"/>
    <property type="match status" value="1"/>
</dbReference>
<dbReference type="InterPro" id="IPR013106">
    <property type="entry name" value="Ig_V-set"/>
</dbReference>
<evidence type="ECO:0000313" key="4">
    <source>
        <dbReference type="EMBL" id="CAL4068091.1"/>
    </source>
</evidence>
<comment type="caution">
    <text evidence="4">The sequence shown here is derived from an EMBL/GenBank/DDBJ whole genome shotgun (WGS) entry which is preliminary data.</text>
</comment>
<gene>
    <name evidence="4" type="ORF">MNOR_LOCUS6973</name>
</gene>
<sequence length="356" mass="38736">MVARLMNNVGGVQWLVVLALFSLTLLSSTTNRGSAHANVIPGTGGLKASSQKWWDWEEPGAPSLGAEVINVTAIPGQTVTLPCRVMNLYDKTVSWIRSRDLTVLAVDRIKVSTDARIAVIHQEESEDWQLEIRGVGPEDAGGYDCQINTYPKISTKVNLIVLTGEEKSSIHDIPVSDTGIPSEYSGLSMASDGSVQVRILGSRRQEVGVDETLQLVCEATGKDVALLHAQTRPPNQPLISWTVDDVPVTAFFPHHKVEVQESWGQYSVESIVSIRYLTLDDGGTFACHVPLEKHDKVMVNVVQTDGDSIYHNKPSSTDQGFIATSGAVATTCVIGILVVLLILQTVLCFIYIKRTT</sequence>
<keyword evidence="1" id="KW-0472">Membrane</keyword>
<dbReference type="SMART" id="SM00406">
    <property type="entry name" value="IGv"/>
    <property type="match status" value="1"/>
</dbReference>
<dbReference type="EMBL" id="CAXKWB010002983">
    <property type="protein sequence ID" value="CAL4068091.1"/>
    <property type="molecule type" value="Genomic_DNA"/>
</dbReference>
<name>A0AAV2Q4N1_MEGNR</name>
<dbReference type="SMART" id="SM00409">
    <property type="entry name" value="IG"/>
    <property type="match status" value="2"/>
</dbReference>
<dbReference type="InterPro" id="IPR003598">
    <property type="entry name" value="Ig_sub2"/>
</dbReference>
<dbReference type="InterPro" id="IPR036179">
    <property type="entry name" value="Ig-like_dom_sf"/>
</dbReference>
<dbReference type="InterPro" id="IPR003599">
    <property type="entry name" value="Ig_sub"/>
</dbReference>
<dbReference type="GO" id="GO:0032589">
    <property type="term" value="C:neuron projection membrane"/>
    <property type="evidence" value="ECO:0007669"/>
    <property type="project" value="TreeGrafter"/>
</dbReference>
<keyword evidence="2" id="KW-0732">Signal</keyword>
<evidence type="ECO:0000256" key="1">
    <source>
        <dbReference type="SAM" id="Phobius"/>
    </source>
</evidence>
<feature type="chain" id="PRO_5043438738" description="Ig-like domain-containing protein" evidence="2">
    <location>
        <begin position="30"/>
        <end position="356"/>
    </location>
</feature>
<feature type="domain" description="Ig-like" evidence="3">
    <location>
        <begin position="62"/>
        <end position="158"/>
    </location>
</feature>
<dbReference type="GO" id="GO:0050808">
    <property type="term" value="P:synapse organization"/>
    <property type="evidence" value="ECO:0007669"/>
    <property type="project" value="TreeGrafter"/>
</dbReference>
<evidence type="ECO:0000256" key="2">
    <source>
        <dbReference type="SAM" id="SignalP"/>
    </source>
</evidence>
<dbReference type="PANTHER" id="PTHR23279">
    <property type="entry name" value="DEFECTIVE PROBOSCIS EXTENSION RESPONSE DPR -RELATED"/>
    <property type="match status" value="1"/>
</dbReference>
<feature type="transmembrane region" description="Helical" evidence="1">
    <location>
        <begin position="321"/>
        <end position="352"/>
    </location>
</feature>
<keyword evidence="5" id="KW-1185">Reference proteome</keyword>
<organism evidence="4 5">
    <name type="scientific">Meganyctiphanes norvegica</name>
    <name type="common">Northern krill</name>
    <name type="synonym">Thysanopoda norvegica</name>
    <dbReference type="NCBI Taxonomy" id="48144"/>
    <lineage>
        <taxon>Eukaryota</taxon>
        <taxon>Metazoa</taxon>
        <taxon>Ecdysozoa</taxon>
        <taxon>Arthropoda</taxon>
        <taxon>Crustacea</taxon>
        <taxon>Multicrustacea</taxon>
        <taxon>Malacostraca</taxon>
        <taxon>Eumalacostraca</taxon>
        <taxon>Eucarida</taxon>
        <taxon>Euphausiacea</taxon>
        <taxon>Euphausiidae</taxon>
        <taxon>Meganyctiphanes</taxon>
    </lineage>
</organism>
<protein>
    <recommendedName>
        <fullName evidence="3">Ig-like domain-containing protein</fullName>
    </recommendedName>
</protein>
<dbReference type="InterPro" id="IPR007110">
    <property type="entry name" value="Ig-like_dom"/>
</dbReference>
<feature type="domain" description="Ig-like" evidence="3">
    <location>
        <begin position="181"/>
        <end position="289"/>
    </location>
</feature>
<dbReference type="Proteomes" id="UP001497623">
    <property type="component" value="Unassembled WGS sequence"/>
</dbReference>
<dbReference type="InterPro" id="IPR037448">
    <property type="entry name" value="Zig-8"/>
</dbReference>
<dbReference type="InterPro" id="IPR013783">
    <property type="entry name" value="Ig-like_fold"/>
</dbReference>
<dbReference type="Gene3D" id="2.60.40.10">
    <property type="entry name" value="Immunoglobulins"/>
    <property type="match status" value="2"/>
</dbReference>
<dbReference type="SMART" id="SM00408">
    <property type="entry name" value="IGc2"/>
    <property type="match status" value="2"/>
</dbReference>
<evidence type="ECO:0000259" key="3">
    <source>
        <dbReference type="PROSITE" id="PS50835"/>
    </source>
</evidence>